<keyword evidence="1" id="KW-0813">Transport</keyword>
<keyword evidence="4" id="KW-0012">Acyltransferase</keyword>
<organism evidence="7 8">
    <name type="scientific">Kingdonia uniflora</name>
    <dbReference type="NCBI Taxonomy" id="39325"/>
    <lineage>
        <taxon>Eukaryota</taxon>
        <taxon>Viridiplantae</taxon>
        <taxon>Streptophyta</taxon>
        <taxon>Embryophyta</taxon>
        <taxon>Tracheophyta</taxon>
        <taxon>Spermatophyta</taxon>
        <taxon>Magnoliopsida</taxon>
        <taxon>Ranunculales</taxon>
        <taxon>Circaeasteraceae</taxon>
        <taxon>Kingdonia</taxon>
    </lineage>
</organism>
<feature type="transmembrane region" description="Helical" evidence="5">
    <location>
        <begin position="83"/>
        <end position="104"/>
    </location>
</feature>
<sequence>MIISLLQPPPETFDLFDDVILLSEGQVVYHGPRENVLEFFEIMGFECPDRKGVVDFLQEGSGSFLHISRLGSLLLPAAAGRTIVAANTLGTFTLLLVFILGGYIAATGYGTLRANDAEEAEAIAVMRGMEAALSIGMYRVLLLMDCLRLVRAFRNCPEDLSWGPLTLAPDIRALAASFLALRHLTWPPQANVPEIIYVDGDSVSFTAAQSDFSFDHLSGNHPRKAVEFSGLTSQLLPLSSATTGIQYPLLAVRVTLFPDSGICVGLTMSHTSGDGMAWNQMERYWGLVCSSLRGETPSLLLDLLPSFDRSTIIDPHGIQESFLKYMKKVNITQQSFNLPSSATTPTDPSHVKLVATYVIDLPHIEKLKKWVLSRIIEKNKEEPSFKLTSLVVTCAFVWACLIKAMEGNDDSREHFIISVDCRTRIDPPLPVTYFGNCLTYTFATVNKNDLVGEDGIVLAAESMGNAIKTILEDVLANAPNMLEVIFEMANKGRLAGISCTPRMRLYEVNFGWGNPKKIEVISSSAGYGWLTMCENGGHANKGLEFGIALKKHQIDVFTSFFEDFLSSL</sequence>
<name>A0A7J7LLT4_9MAGN</name>
<dbReference type="InterPro" id="IPR043926">
    <property type="entry name" value="ABCG_dom"/>
</dbReference>
<dbReference type="InterPro" id="IPR023213">
    <property type="entry name" value="CAT-like_dom_sf"/>
</dbReference>
<comment type="caution">
    <text evidence="7">The sequence shown here is derived from an EMBL/GenBank/DDBJ whole genome shotgun (WGS) entry which is preliminary data.</text>
</comment>
<feature type="domain" description="ABC transporter family G" evidence="6">
    <location>
        <begin position="7"/>
        <end position="55"/>
    </location>
</feature>
<keyword evidence="2" id="KW-0808">Transferase</keyword>
<keyword evidence="5" id="KW-1133">Transmembrane helix</keyword>
<keyword evidence="8" id="KW-1185">Reference proteome</keyword>
<evidence type="ECO:0000256" key="1">
    <source>
        <dbReference type="ARBA" id="ARBA00022448"/>
    </source>
</evidence>
<protein>
    <recommendedName>
        <fullName evidence="6">ABC transporter family G domain-containing protein</fullName>
    </recommendedName>
</protein>
<dbReference type="Proteomes" id="UP000541444">
    <property type="component" value="Unassembled WGS sequence"/>
</dbReference>
<evidence type="ECO:0000256" key="4">
    <source>
        <dbReference type="ARBA" id="ARBA00023315"/>
    </source>
</evidence>
<dbReference type="GO" id="GO:0140359">
    <property type="term" value="F:ABC-type transporter activity"/>
    <property type="evidence" value="ECO:0007669"/>
    <property type="project" value="InterPro"/>
</dbReference>
<dbReference type="PANTHER" id="PTHR31625">
    <property type="match status" value="1"/>
</dbReference>
<evidence type="ECO:0000259" key="6">
    <source>
        <dbReference type="Pfam" id="PF19055"/>
    </source>
</evidence>
<dbReference type="InterPro" id="IPR051504">
    <property type="entry name" value="Plant_metabolite_acyltrans"/>
</dbReference>
<gene>
    <name evidence="7" type="ORF">GIB67_012406</name>
</gene>
<dbReference type="EMBL" id="JACGCM010002202">
    <property type="protein sequence ID" value="KAF6143607.1"/>
    <property type="molecule type" value="Genomic_DNA"/>
</dbReference>
<evidence type="ECO:0000313" key="7">
    <source>
        <dbReference type="EMBL" id="KAF6143607.1"/>
    </source>
</evidence>
<keyword evidence="3 5" id="KW-0472">Membrane</keyword>
<evidence type="ECO:0000256" key="5">
    <source>
        <dbReference type="SAM" id="Phobius"/>
    </source>
</evidence>
<accession>A0A7J7LLT4</accession>
<evidence type="ECO:0000313" key="8">
    <source>
        <dbReference type="Proteomes" id="UP000541444"/>
    </source>
</evidence>
<evidence type="ECO:0000256" key="3">
    <source>
        <dbReference type="ARBA" id="ARBA00023136"/>
    </source>
</evidence>
<dbReference type="GO" id="GO:0016747">
    <property type="term" value="F:acyltransferase activity, transferring groups other than amino-acyl groups"/>
    <property type="evidence" value="ECO:0007669"/>
    <property type="project" value="UniProtKB-ARBA"/>
</dbReference>
<proteinExistence type="predicted"/>
<dbReference type="AlphaFoldDB" id="A0A7J7LLT4"/>
<dbReference type="Gene3D" id="3.30.559.10">
    <property type="entry name" value="Chloramphenicol acetyltransferase-like domain"/>
    <property type="match status" value="2"/>
</dbReference>
<evidence type="ECO:0000256" key="2">
    <source>
        <dbReference type="ARBA" id="ARBA00022679"/>
    </source>
</evidence>
<dbReference type="Pfam" id="PF19055">
    <property type="entry name" value="ABC2_membrane_7"/>
    <property type="match status" value="1"/>
</dbReference>
<reference evidence="7 8" key="1">
    <citation type="journal article" date="2020" name="IScience">
        <title>Genome Sequencing of the Endangered Kingdonia uniflora (Circaeasteraceae, Ranunculales) Reveals Potential Mechanisms of Evolutionary Specialization.</title>
        <authorList>
            <person name="Sun Y."/>
            <person name="Deng T."/>
            <person name="Zhang A."/>
            <person name="Moore M.J."/>
            <person name="Landis J.B."/>
            <person name="Lin N."/>
            <person name="Zhang H."/>
            <person name="Zhang X."/>
            <person name="Huang J."/>
            <person name="Zhang X."/>
            <person name="Sun H."/>
            <person name="Wang H."/>
        </authorList>
    </citation>
    <scope>NUCLEOTIDE SEQUENCE [LARGE SCALE GENOMIC DNA]</scope>
    <source>
        <strain evidence="7">TB1705</strain>
        <tissue evidence="7">Leaf</tissue>
    </source>
</reference>
<keyword evidence="5" id="KW-0812">Transmembrane</keyword>
<dbReference type="Pfam" id="PF02458">
    <property type="entry name" value="Transferase"/>
    <property type="match status" value="1"/>
</dbReference>